<gene>
    <name evidence="1" type="ORF">C5167_009135</name>
</gene>
<evidence type="ECO:0000313" key="1">
    <source>
        <dbReference type="EMBL" id="RZC65447.1"/>
    </source>
</evidence>
<accession>A0A4Y7JXM1</accession>
<name>A0A4Y7JXM1_PAPSO</name>
<evidence type="ECO:0000313" key="2">
    <source>
        <dbReference type="Proteomes" id="UP000316621"/>
    </source>
</evidence>
<dbReference type="OrthoDB" id="1876367at2759"/>
<sequence>MAGTKELPKTTGRSLKELSARTTLNQVRSEGHPYVDLREDGNAFIFFCTICLAPCYNDNTLYDHLGGKLHARRYAAVKVTLLGPNPFPFSDGALFFHGLAEQDNLLCNVSTKSNQPPHRLLSIGFKNSDNDKSSNSVNEGREVLEWQEPVRKSNSLECVVRDHVDDTSDSNEYIVVPNVVCNDQLSDLKINFIGFGEIAARICEKDGNLSIRTIWCEWLGENSGHGNNVPDNDFAIINFSYNYTLGRAGITEESHARLTSGAYSGNVNKKKRKSFSDPEDVSKSLRRTRVSGGRDCAGEQNQNVKVKLSRTARQALRKQQQIVSNCMCDICQQKILPGKDVSTLLNMKTMRLACSSRNRNGAFHVFHTSCLIHWILLCEYEVWTNQFGSQNMAVGSQGVTNGWQGDGRDKVVELSIVPKTPLSSVFCTECQGRGVNVEENLENPSVFLSEMFKFKIKLLDGHKAWMFKGPEVLKNCSTGLRFSDQYNEAVQGNVTPLKMMYFFRADL</sequence>
<protein>
    <recommendedName>
        <fullName evidence="3">C2H2-type domain-containing protein</fullName>
    </recommendedName>
</protein>
<reference evidence="1 2" key="1">
    <citation type="journal article" date="2018" name="Science">
        <title>The opium poppy genome and morphinan production.</title>
        <authorList>
            <person name="Guo L."/>
            <person name="Winzer T."/>
            <person name="Yang X."/>
            <person name="Li Y."/>
            <person name="Ning Z."/>
            <person name="He Z."/>
            <person name="Teodor R."/>
            <person name="Lu Y."/>
            <person name="Bowser T.A."/>
            <person name="Graham I.A."/>
            <person name="Ye K."/>
        </authorList>
    </citation>
    <scope>NUCLEOTIDE SEQUENCE [LARGE SCALE GENOMIC DNA]</scope>
    <source>
        <strain evidence="2">cv. HN1</strain>
        <tissue evidence="1">Leaves</tissue>
    </source>
</reference>
<dbReference type="OMA" id="LCNQYDS"/>
<dbReference type="Gramene" id="RZC65447">
    <property type="protein sequence ID" value="RZC65447"/>
    <property type="gene ID" value="C5167_009135"/>
</dbReference>
<organism evidence="1 2">
    <name type="scientific">Papaver somniferum</name>
    <name type="common">Opium poppy</name>
    <dbReference type="NCBI Taxonomy" id="3469"/>
    <lineage>
        <taxon>Eukaryota</taxon>
        <taxon>Viridiplantae</taxon>
        <taxon>Streptophyta</taxon>
        <taxon>Embryophyta</taxon>
        <taxon>Tracheophyta</taxon>
        <taxon>Spermatophyta</taxon>
        <taxon>Magnoliopsida</taxon>
        <taxon>Ranunculales</taxon>
        <taxon>Papaveraceae</taxon>
        <taxon>Papaveroideae</taxon>
        <taxon>Papaver</taxon>
    </lineage>
</organism>
<dbReference type="Proteomes" id="UP000316621">
    <property type="component" value="Chromosome 6"/>
</dbReference>
<proteinExistence type="predicted"/>
<dbReference type="AlphaFoldDB" id="A0A4Y7JXM1"/>
<dbReference type="PANTHER" id="PTHR35497:SF1">
    <property type="entry name" value="ACYL-UDP-N-ACETYLGLUCOSAMINE O-ACYLTRANSFERASE"/>
    <property type="match status" value="1"/>
</dbReference>
<keyword evidence="2" id="KW-1185">Reference proteome</keyword>
<dbReference type="PANTHER" id="PTHR35497">
    <property type="entry name" value="ACYL-UDP-N-ACETYLGLUCOSAMINE O-ACYLTRANSFERASE"/>
    <property type="match status" value="1"/>
</dbReference>
<dbReference type="EMBL" id="CM010720">
    <property type="protein sequence ID" value="RZC65447.1"/>
    <property type="molecule type" value="Genomic_DNA"/>
</dbReference>
<evidence type="ECO:0008006" key="3">
    <source>
        <dbReference type="Google" id="ProtNLM"/>
    </source>
</evidence>